<feature type="transmembrane region" description="Helical" evidence="10">
    <location>
        <begin position="181"/>
        <end position="207"/>
    </location>
</feature>
<evidence type="ECO:0000256" key="10">
    <source>
        <dbReference type="SAM" id="Phobius"/>
    </source>
</evidence>
<keyword evidence="2" id="KW-0813">Transport</keyword>
<feature type="transmembrane region" description="Helical" evidence="10">
    <location>
        <begin position="149"/>
        <end position="169"/>
    </location>
</feature>
<dbReference type="EMBL" id="ATBP01000007">
    <property type="protein sequence ID" value="ETR74453.1"/>
    <property type="molecule type" value="Genomic_DNA"/>
</dbReference>
<dbReference type="Pfam" id="PF00060">
    <property type="entry name" value="Lig_chan"/>
    <property type="match status" value="1"/>
</dbReference>
<evidence type="ECO:0000313" key="14">
    <source>
        <dbReference type="Proteomes" id="UP000189670"/>
    </source>
</evidence>
<keyword evidence="4 10" id="KW-1133">Transmembrane helix</keyword>
<dbReference type="GO" id="GO:0015276">
    <property type="term" value="F:ligand-gated monoatomic ion channel activity"/>
    <property type="evidence" value="ECO:0007669"/>
    <property type="project" value="InterPro"/>
</dbReference>
<evidence type="ECO:0000256" key="3">
    <source>
        <dbReference type="ARBA" id="ARBA00022692"/>
    </source>
</evidence>
<accession>A0A1V1PI86</accession>
<dbReference type="InterPro" id="IPR001320">
    <property type="entry name" value="Iontro_rcpt_C"/>
</dbReference>
<keyword evidence="5" id="KW-0406">Ion transport</keyword>
<keyword evidence="9" id="KW-0407">Ion channel</keyword>
<feature type="transmembrane region" description="Helical" evidence="10">
    <location>
        <begin position="116"/>
        <end position="137"/>
    </location>
</feature>
<dbReference type="PRINTS" id="PR00169">
    <property type="entry name" value="KCHANNEL"/>
</dbReference>
<evidence type="ECO:0000256" key="7">
    <source>
        <dbReference type="ARBA" id="ARBA00023170"/>
    </source>
</evidence>
<dbReference type="SMART" id="SM00062">
    <property type="entry name" value="PBPb"/>
    <property type="match status" value="1"/>
</dbReference>
<evidence type="ECO:0000313" key="13">
    <source>
        <dbReference type="EMBL" id="ETR74453.1"/>
    </source>
</evidence>
<dbReference type="SMART" id="SM00079">
    <property type="entry name" value="PBPe"/>
    <property type="match status" value="1"/>
</dbReference>
<evidence type="ECO:0000256" key="9">
    <source>
        <dbReference type="ARBA" id="ARBA00023303"/>
    </source>
</evidence>
<dbReference type="InterPro" id="IPR015683">
    <property type="entry name" value="Ionotropic_Glu_rcpt"/>
</dbReference>
<dbReference type="AlphaFoldDB" id="A0A1V1PI86"/>
<evidence type="ECO:0000256" key="5">
    <source>
        <dbReference type="ARBA" id="ARBA00023065"/>
    </source>
</evidence>
<evidence type="ECO:0000256" key="1">
    <source>
        <dbReference type="ARBA" id="ARBA00004141"/>
    </source>
</evidence>
<dbReference type="PANTHER" id="PTHR18966">
    <property type="entry name" value="IONOTROPIC GLUTAMATE RECEPTOR"/>
    <property type="match status" value="1"/>
</dbReference>
<reference evidence="14" key="1">
    <citation type="submission" date="2012-11" db="EMBL/GenBank/DDBJ databases">
        <authorList>
            <person name="Lucero-Rivera Y.E."/>
            <person name="Tovar-Ramirez D."/>
        </authorList>
    </citation>
    <scope>NUCLEOTIDE SEQUENCE [LARGE SCALE GENOMIC DNA]</scope>
    <source>
        <strain evidence="14">Araruama</strain>
    </source>
</reference>
<evidence type="ECO:0000256" key="8">
    <source>
        <dbReference type="ARBA" id="ARBA00023180"/>
    </source>
</evidence>
<dbReference type="Proteomes" id="UP000189670">
    <property type="component" value="Unassembled WGS sequence"/>
</dbReference>
<comment type="subcellular location">
    <subcellularLocation>
        <location evidence="1">Membrane</location>
        <topology evidence="1">Multi-pass membrane protein</topology>
    </subcellularLocation>
</comment>
<evidence type="ECO:0000256" key="6">
    <source>
        <dbReference type="ARBA" id="ARBA00023136"/>
    </source>
</evidence>
<name>A0A1V1PI86_9BACT</name>
<organism evidence="13 14">
    <name type="scientific">Candidatus Magnetoglobus multicellularis str. Araruama</name>
    <dbReference type="NCBI Taxonomy" id="890399"/>
    <lineage>
        <taxon>Bacteria</taxon>
        <taxon>Pseudomonadati</taxon>
        <taxon>Thermodesulfobacteriota</taxon>
        <taxon>Desulfobacteria</taxon>
        <taxon>Desulfobacterales</taxon>
        <taxon>Desulfobacteraceae</taxon>
        <taxon>Candidatus Magnetoglobus</taxon>
    </lineage>
</organism>
<keyword evidence="6 10" id="KW-0472">Membrane</keyword>
<dbReference type="Gene3D" id="1.10.287.70">
    <property type="match status" value="1"/>
</dbReference>
<feature type="domain" description="Solute-binding protein family 3/N-terminal" evidence="11">
    <location>
        <begin position="5"/>
        <end position="334"/>
    </location>
</feature>
<keyword evidence="8" id="KW-0325">Glycoprotein</keyword>
<gene>
    <name evidence="13" type="ORF">OMM_00221</name>
</gene>
<feature type="domain" description="Ionotropic glutamate receptor C-terminal" evidence="12">
    <location>
        <begin position="5"/>
        <end position="326"/>
    </location>
</feature>
<evidence type="ECO:0000259" key="11">
    <source>
        <dbReference type="SMART" id="SM00062"/>
    </source>
</evidence>
<proteinExistence type="predicted"/>
<comment type="caution">
    <text evidence="13">The sequence shown here is derived from an EMBL/GenBank/DDBJ whole genome shotgun (WGS) entry which is preliminary data.</text>
</comment>
<dbReference type="Gene3D" id="3.40.190.10">
    <property type="entry name" value="Periplasmic binding protein-like II"/>
    <property type="match status" value="2"/>
</dbReference>
<dbReference type="GO" id="GO:0016020">
    <property type="term" value="C:membrane"/>
    <property type="evidence" value="ECO:0007669"/>
    <property type="project" value="UniProtKB-SubCell"/>
</dbReference>
<evidence type="ECO:0000256" key="4">
    <source>
        <dbReference type="ARBA" id="ARBA00022989"/>
    </source>
</evidence>
<keyword evidence="3 10" id="KW-0812">Transmembrane</keyword>
<dbReference type="SUPFAM" id="SSF53850">
    <property type="entry name" value="Periplasmic binding protein-like II"/>
    <property type="match status" value="1"/>
</dbReference>
<dbReference type="Pfam" id="PF00497">
    <property type="entry name" value="SBP_bac_3"/>
    <property type="match status" value="1"/>
</dbReference>
<dbReference type="InterPro" id="IPR001638">
    <property type="entry name" value="Solute-binding_3/MltF_N"/>
</dbReference>
<sequence>MDKKVVVVGTKPAPPFSFKNENGVWTGISIDLWRHIANDLNLQYDLKEYDLKGLLNAVENKSVDFGVAAITITPARENVFDFSHAFYHTGLGIAVPVKMQSNPILTIAKQVISLQFLGYLITLIITLLCVGFLLWLAERRKNPDEVRSGFKGILDGFWWSAVTMTTVGYGDTVPKSGFGRLIALIWMFMAIIIISFFTAGIASSLTVSQLDSGVKSFEDLYDVVVGSLEKSTTTKYLQNKNIRPKTFSSVLDGLQALADGKIDAMVHDRPILQFYANSELKGKVTVIKALFNPQSYGIAMPAGTRYREIINQELLKRWTNEEYWKKLTGRYLGD</sequence>
<evidence type="ECO:0000256" key="2">
    <source>
        <dbReference type="ARBA" id="ARBA00022448"/>
    </source>
</evidence>
<dbReference type="SUPFAM" id="SSF81324">
    <property type="entry name" value="Voltage-gated potassium channels"/>
    <property type="match status" value="1"/>
</dbReference>
<evidence type="ECO:0000259" key="12">
    <source>
        <dbReference type="SMART" id="SM00079"/>
    </source>
</evidence>
<protein>
    <submittedName>
        <fullName evidence="13">Extracellular solute-binding protein family 3</fullName>
    </submittedName>
</protein>
<keyword evidence="7" id="KW-0675">Receptor</keyword>